<organism evidence="1 2">
    <name type="scientific">Steinernema glaseri</name>
    <dbReference type="NCBI Taxonomy" id="37863"/>
    <lineage>
        <taxon>Eukaryota</taxon>
        <taxon>Metazoa</taxon>
        <taxon>Ecdysozoa</taxon>
        <taxon>Nematoda</taxon>
        <taxon>Chromadorea</taxon>
        <taxon>Rhabditida</taxon>
        <taxon>Tylenchina</taxon>
        <taxon>Panagrolaimomorpha</taxon>
        <taxon>Strongyloidoidea</taxon>
        <taxon>Steinernematidae</taxon>
        <taxon>Steinernema</taxon>
    </lineage>
</organism>
<proteinExistence type="predicted"/>
<accession>A0A1I7YRU6</accession>
<name>A0A1I7YRU6_9BILA</name>
<dbReference type="AlphaFoldDB" id="A0A1I7YRU6"/>
<evidence type="ECO:0000313" key="2">
    <source>
        <dbReference type="WBParaSite" id="L893_g19068.t1"/>
    </source>
</evidence>
<dbReference type="Proteomes" id="UP000095287">
    <property type="component" value="Unplaced"/>
</dbReference>
<sequence>MDCLGHILEIKENPTEVTEMRLDDVPGKTVVGYGDKCPELIDRGKDGCIENTTATTFCAVSLSSDRGNLQGAYSEPQDLELGAWVKSCTELLGAWRESCEEARLKKYAAS</sequence>
<reference evidence="2" key="1">
    <citation type="submission" date="2016-11" db="UniProtKB">
        <authorList>
            <consortium name="WormBaseParasite"/>
        </authorList>
    </citation>
    <scope>IDENTIFICATION</scope>
</reference>
<keyword evidence="1" id="KW-1185">Reference proteome</keyword>
<dbReference type="WBParaSite" id="L893_g19068.t1">
    <property type="protein sequence ID" value="L893_g19068.t1"/>
    <property type="gene ID" value="L893_g19068"/>
</dbReference>
<protein>
    <submittedName>
        <fullName evidence="2">NTR domain-containing protein</fullName>
    </submittedName>
</protein>
<evidence type="ECO:0000313" key="1">
    <source>
        <dbReference type="Proteomes" id="UP000095287"/>
    </source>
</evidence>